<dbReference type="CDD" id="cd00093">
    <property type="entry name" value="HTH_XRE"/>
    <property type="match status" value="1"/>
</dbReference>
<feature type="domain" description="HTH cro/C1-type" evidence="1">
    <location>
        <begin position="75"/>
        <end position="129"/>
    </location>
</feature>
<dbReference type="RefSeq" id="WP_380861178.1">
    <property type="nucleotide sequence ID" value="NZ_JBHRXV010000010.1"/>
</dbReference>
<comment type="caution">
    <text evidence="2">The sequence shown here is derived from an EMBL/GenBank/DDBJ whole genome shotgun (WGS) entry which is preliminary data.</text>
</comment>
<evidence type="ECO:0000259" key="1">
    <source>
        <dbReference type="PROSITE" id="PS50943"/>
    </source>
</evidence>
<dbReference type="PROSITE" id="PS50943">
    <property type="entry name" value="HTH_CROC1"/>
    <property type="match status" value="1"/>
</dbReference>
<dbReference type="InterPro" id="IPR010982">
    <property type="entry name" value="Lambda_DNA-bd_dom_sf"/>
</dbReference>
<organism evidence="2 3">
    <name type="scientific">Sphingoaurantiacus capsulatus</name>
    <dbReference type="NCBI Taxonomy" id="1771310"/>
    <lineage>
        <taxon>Bacteria</taxon>
        <taxon>Pseudomonadati</taxon>
        <taxon>Pseudomonadota</taxon>
        <taxon>Alphaproteobacteria</taxon>
        <taxon>Sphingomonadales</taxon>
        <taxon>Sphingosinicellaceae</taxon>
        <taxon>Sphingoaurantiacus</taxon>
    </lineage>
</organism>
<sequence length="135" mass="14273">MRDLQYVTGADGTRIAVVVPIAEYESLVSLGEAAEARLDAADAAAVPALTAQAEAEGTIPAEVVDLMLDEGLSAVKAWRTYRKLTTVALAQEARLSPAFVNKIERGLVYGTRETRRKLASALGAPVAALDDYNLG</sequence>
<dbReference type="InterPro" id="IPR001387">
    <property type="entry name" value="Cro/C1-type_HTH"/>
</dbReference>
<reference evidence="3" key="1">
    <citation type="journal article" date="2019" name="Int. J. Syst. Evol. Microbiol.">
        <title>The Global Catalogue of Microorganisms (GCM) 10K type strain sequencing project: providing services to taxonomists for standard genome sequencing and annotation.</title>
        <authorList>
            <consortium name="The Broad Institute Genomics Platform"/>
            <consortium name="The Broad Institute Genome Sequencing Center for Infectious Disease"/>
            <person name="Wu L."/>
            <person name="Ma J."/>
        </authorList>
    </citation>
    <scope>NUCLEOTIDE SEQUENCE [LARGE SCALE GENOMIC DNA]</scope>
    <source>
        <strain evidence="3">KCTC 42644</strain>
    </source>
</reference>
<dbReference type="Gene3D" id="1.10.260.40">
    <property type="entry name" value="lambda repressor-like DNA-binding domains"/>
    <property type="match status" value="1"/>
</dbReference>
<dbReference type="EMBL" id="JBHRXV010000010">
    <property type="protein sequence ID" value="MFC3713066.1"/>
    <property type="molecule type" value="Genomic_DNA"/>
</dbReference>
<proteinExistence type="predicted"/>
<dbReference type="SUPFAM" id="SSF47413">
    <property type="entry name" value="lambda repressor-like DNA-binding domains"/>
    <property type="match status" value="1"/>
</dbReference>
<dbReference type="SMART" id="SM00530">
    <property type="entry name" value="HTH_XRE"/>
    <property type="match status" value="1"/>
</dbReference>
<gene>
    <name evidence="2" type="ORF">ACFOMD_10815</name>
</gene>
<accession>A0ABV7XB59</accession>
<evidence type="ECO:0000313" key="2">
    <source>
        <dbReference type="EMBL" id="MFC3713066.1"/>
    </source>
</evidence>
<name>A0ABV7XB59_9SPHN</name>
<keyword evidence="3" id="KW-1185">Reference proteome</keyword>
<protein>
    <submittedName>
        <fullName evidence="2">Helix-turn-helix domain-containing protein</fullName>
    </submittedName>
</protein>
<evidence type="ECO:0000313" key="3">
    <source>
        <dbReference type="Proteomes" id="UP001595615"/>
    </source>
</evidence>
<dbReference type="Proteomes" id="UP001595615">
    <property type="component" value="Unassembled WGS sequence"/>
</dbReference>